<evidence type="ECO:0000256" key="1">
    <source>
        <dbReference type="SAM" id="MobiDB-lite"/>
    </source>
</evidence>
<dbReference type="EMBL" id="GBXM01098905">
    <property type="protein sequence ID" value="JAH09672.1"/>
    <property type="molecule type" value="Transcribed_RNA"/>
</dbReference>
<reference evidence="2" key="1">
    <citation type="submission" date="2014-11" db="EMBL/GenBank/DDBJ databases">
        <authorList>
            <person name="Amaro Gonzalez C."/>
        </authorList>
    </citation>
    <scope>NUCLEOTIDE SEQUENCE</scope>
</reference>
<dbReference type="AlphaFoldDB" id="A0A0E9PZF4"/>
<evidence type="ECO:0000313" key="2">
    <source>
        <dbReference type="EMBL" id="JAH09672.1"/>
    </source>
</evidence>
<sequence length="38" mass="4725">MILVMMNDRGWQGGHRRGDLCKRERERKRERETEAFNY</sequence>
<reference evidence="2" key="2">
    <citation type="journal article" date="2015" name="Fish Shellfish Immunol.">
        <title>Early steps in the European eel (Anguilla anguilla)-Vibrio vulnificus interaction in the gills: Role of the RtxA13 toxin.</title>
        <authorList>
            <person name="Callol A."/>
            <person name="Pajuelo D."/>
            <person name="Ebbesson L."/>
            <person name="Teles M."/>
            <person name="MacKenzie S."/>
            <person name="Amaro C."/>
        </authorList>
    </citation>
    <scope>NUCLEOTIDE SEQUENCE</scope>
</reference>
<organism evidence="2">
    <name type="scientific">Anguilla anguilla</name>
    <name type="common">European freshwater eel</name>
    <name type="synonym">Muraena anguilla</name>
    <dbReference type="NCBI Taxonomy" id="7936"/>
    <lineage>
        <taxon>Eukaryota</taxon>
        <taxon>Metazoa</taxon>
        <taxon>Chordata</taxon>
        <taxon>Craniata</taxon>
        <taxon>Vertebrata</taxon>
        <taxon>Euteleostomi</taxon>
        <taxon>Actinopterygii</taxon>
        <taxon>Neopterygii</taxon>
        <taxon>Teleostei</taxon>
        <taxon>Anguilliformes</taxon>
        <taxon>Anguillidae</taxon>
        <taxon>Anguilla</taxon>
    </lineage>
</organism>
<feature type="region of interest" description="Disordered" evidence="1">
    <location>
        <begin position="14"/>
        <end position="38"/>
    </location>
</feature>
<proteinExistence type="predicted"/>
<protein>
    <submittedName>
        <fullName evidence="2">Uncharacterized protein</fullName>
    </submittedName>
</protein>
<accession>A0A0E9PZF4</accession>
<feature type="compositionally biased region" description="Basic and acidic residues" evidence="1">
    <location>
        <begin position="16"/>
        <end position="38"/>
    </location>
</feature>
<name>A0A0E9PZF4_ANGAN</name>